<organism evidence="2 3">
    <name type="scientific">Halobacterium litoreum</name>
    <dbReference type="NCBI Taxonomy" id="2039234"/>
    <lineage>
        <taxon>Archaea</taxon>
        <taxon>Methanobacteriati</taxon>
        <taxon>Methanobacteriota</taxon>
        <taxon>Stenosarchaea group</taxon>
        <taxon>Halobacteria</taxon>
        <taxon>Halobacteriales</taxon>
        <taxon>Halobacteriaceae</taxon>
        <taxon>Halobacterium</taxon>
    </lineage>
</organism>
<dbReference type="GeneID" id="69116674"/>
<gene>
    <name evidence="2" type="ORF">ACFOKC_06640</name>
</gene>
<keyword evidence="1" id="KW-1133">Transmembrane helix</keyword>
<feature type="transmembrane region" description="Helical" evidence="1">
    <location>
        <begin position="230"/>
        <end position="252"/>
    </location>
</feature>
<dbReference type="Proteomes" id="UP001595660">
    <property type="component" value="Unassembled WGS sequence"/>
</dbReference>
<evidence type="ECO:0000313" key="3">
    <source>
        <dbReference type="Proteomes" id="UP001595660"/>
    </source>
</evidence>
<name>A0ABD5NES0_9EURY</name>
<keyword evidence="3" id="KW-1185">Reference proteome</keyword>
<evidence type="ECO:0000313" key="2">
    <source>
        <dbReference type="EMBL" id="MFC3477399.1"/>
    </source>
</evidence>
<protein>
    <submittedName>
        <fullName evidence="2">Uncharacterized protein</fullName>
    </submittedName>
</protein>
<keyword evidence="1" id="KW-0472">Membrane</keyword>
<evidence type="ECO:0000256" key="1">
    <source>
        <dbReference type="SAM" id="Phobius"/>
    </source>
</evidence>
<proteinExistence type="predicted"/>
<keyword evidence="1" id="KW-0812">Transmembrane</keyword>
<dbReference type="RefSeq" id="WP_232571474.1">
    <property type="nucleotide sequence ID" value="NZ_CP089466.1"/>
</dbReference>
<sequence>MNSSRCSKLAVGLVVLLAVAAVPAAAVSVSGSAPDRVEVGEQQEPTTFTITEPFSDYEEWTLQMQTQLEDVSWTVTTYDNADNQVDESTLTGQSASYDLQASSGVVRVEVQVVGTTPSASAFDWSYDPAQQITFAEFVEAQEGGSSNTLQTYETRPYTSASQEARTAIDDAQSAIESAQSAGAGVGGAEGDLEDAIEFYNSGNFEQAVENAEEAESTANSSKSSAQQTDMLLMAGGAVVVLLALAGGVYWFLQQRDDGYDKLG</sequence>
<comment type="caution">
    <text evidence="2">The sequence shown here is derived from an EMBL/GenBank/DDBJ whole genome shotgun (WGS) entry which is preliminary data.</text>
</comment>
<reference evidence="2 3" key="1">
    <citation type="journal article" date="2019" name="Int. J. Syst. Evol. Microbiol.">
        <title>The Global Catalogue of Microorganisms (GCM) 10K type strain sequencing project: providing services to taxonomists for standard genome sequencing and annotation.</title>
        <authorList>
            <consortium name="The Broad Institute Genomics Platform"/>
            <consortium name="The Broad Institute Genome Sequencing Center for Infectious Disease"/>
            <person name="Wu L."/>
            <person name="Ma J."/>
        </authorList>
    </citation>
    <scope>NUCLEOTIDE SEQUENCE [LARGE SCALE GENOMIC DNA]</scope>
    <source>
        <strain evidence="2 3">CGMCC 1.12562</strain>
    </source>
</reference>
<accession>A0ABD5NES0</accession>
<dbReference type="EMBL" id="JBHRWN010000002">
    <property type="protein sequence ID" value="MFC3477399.1"/>
    <property type="molecule type" value="Genomic_DNA"/>
</dbReference>
<dbReference type="AlphaFoldDB" id="A0ABD5NES0"/>